<dbReference type="Pfam" id="PF20431">
    <property type="entry name" value="E_motif"/>
    <property type="match status" value="1"/>
</dbReference>
<dbReference type="FunFam" id="1.25.40.10:FF:000090">
    <property type="entry name" value="Pentatricopeptide repeat-containing protein, chloroplastic"/>
    <property type="match status" value="1"/>
</dbReference>
<feature type="repeat" description="PPR" evidence="2">
    <location>
        <begin position="281"/>
        <end position="315"/>
    </location>
</feature>
<dbReference type="PROSITE" id="PS51375">
    <property type="entry name" value="PPR"/>
    <property type="match status" value="4"/>
</dbReference>
<dbReference type="PANTHER" id="PTHR47926">
    <property type="entry name" value="PENTATRICOPEPTIDE REPEAT-CONTAINING PROTEIN"/>
    <property type="match status" value="1"/>
</dbReference>
<gene>
    <name evidence="4" type="primary">LOC105040741</name>
</gene>
<sequence>MCSPHSLFSRFPNTPKPNPSSFFSPFFNQFQTQTQTPSPECHYDRATSLATQLESRADPSELAQIHTHVLRHHLLLAPFHWNALMRSYLRHARPLHALLLFAQMSSSGATPDSYSIPIALKAASQTFSLAAGRQLHSAAVKLGLEFNEFCESGFINIYAKTGDFESALKMFDQNPQRKLGSWNAIISGLAQGGHLAEAIDMFLELRRAGLLPDDVTMVSVASACGGLGDLNLAQQVHKCVLQAQNLGRVDVMVCNSLVDMYSKCGRTDMAYQVFLRVRQKNVATWTAMIMGLATHGKVGPALELFKAMREQGAKPNHVTMVGVLCACAHGARIEEGMRYLNSMAREWGVEPTVAHYGCVVDMLGKVGRLAEARAVVERMPVAANAVVWGTLLGASEKHGDAEVGEWAAGKLLELEPWNDGVYVVLSNIYAGKGMWGEVERLRRLMRERSVAKTPGYSLAATSA</sequence>
<evidence type="ECO:0000256" key="1">
    <source>
        <dbReference type="ARBA" id="ARBA00022737"/>
    </source>
</evidence>
<keyword evidence="1" id="KW-0677">Repeat</keyword>
<feature type="repeat" description="PPR" evidence="2">
    <location>
        <begin position="77"/>
        <end position="111"/>
    </location>
</feature>
<dbReference type="InterPro" id="IPR046960">
    <property type="entry name" value="PPR_At4g14850-like_plant"/>
</dbReference>
<accession>A0A8N4F4D2</accession>
<dbReference type="Pfam" id="PF01535">
    <property type="entry name" value="PPR"/>
    <property type="match status" value="4"/>
</dbReference>
<name>A0A8N4F4D2_ELAGV</name>
<keyword evidence="3" id="KW-1185">Reference proteome</keyword>
<dbReference type="OrthoDB" id="622408at2759"/>
<dbReference type="Pfam" id="PF13041">
    <property type="entry name" value="PPR_2"/>
    <property type="match status" value="1"/>
</dbReference>
<protein>
    <submittedName>
        <fullName evidence="4">LOW QUALITY PROTEIN: pentatricopeptide repeat-containing protein At1g77170, mitochondrial</fullName>
    </submittedName>
</protein>
<feature type="repeat" description="PPR" evidence="2">
    <location>
        <begin position="178"/>
        <end position="212"/>
    </location>
</feature>
<dbReference type="KEGG" id="egu:105040741"/>
<dbReference type="InterPro" id="IPR046848">
    <property type="entry name" value="E_motif"/>
</dbReference>
<dbReference type="RefSeq" id="XP_029120230.1">
    <property type="nucleotide sequence ID" value="XM_029264397.1"/>
</dbReference>
<dbReference type="GO" id="GO:0003723">
    <property type="term" value="F:RNA binding"/>
    <property type="evidence" value="ECO:0007669"/>
    <property type="project" value="InterPro"/>
</dbReference>
<dbReference type="NCBIfam" id="TIGR00756">
    <property type="entry name" value="PPR"/>
    <property type="match status" value="3"/>
</dbReference>
<dbReference type="GO" id="GO:0009451">
    <property type="term" value="P:RNA modification"/>
    <property type="evidence" value="ECO:0007669"/>
    <property type="project" value="InterPro"/>
</dbReference>
<evidence type="ECO:0000256" key="2">
    <source>
        <dbReference type="PROSITE-ProRule" id="PRU00708"/>
    </source>
</evidence>
<dbReference type="FunFam" id="1.25.40.10:FF:000344">
    <property type="entry name" value="Pentatricopeptide repeat-containing protein"/>
    <property type="match status" value="1"/>
</dbReference>
<proteinExistence type="predicted"/>
<dbReference type="AlphaFoldDB" id="A0A8N4F4D2"/>
<evidence type="ECO:0000313" key="4">
    <source>
        <dbReference type="RefSeq" id="XP_029120230.1"/>
    </source>
</evidence>
<reference evidence="4" key="1">
    <citation type="submission" date="2025-08" db="UniProtKB">
        <authorList>
            <consortium name="RefSeq"/>
        </authorList>
    </citation>
    <scope>IDENTIFICATION</scope>
</reference>
<dbReference type="Proteomes" id="UP000504607">
    <property type="component" value="Chromosome 1"/>
</dbReference>
<organism evidence="3 4">
    <name type="scientific">Elaeis guineensis var. tenera</name>
    <name type="common">Oil palm</name>
    <dbReference type="NCBI Taxonomy" id="51953"/>
    <lineage>
        <taxon>Eukaryota</taxon>
        <taxon>Viridiplantae</taxon>
        <taxon>Streptophyta</taxon>
        <taxon>Embryophyta</taxon>
        <taxon>Tracheophyta</taxon>
        <taxon>Spermatophyta</taxon>
        <taxon>Magnoliopsida</taxon>
        <taxon>Liliopsida</taxon>
        <taxon>Arecaceae</taxon>
        <taxon>Arecoideae</taxon>
        <taxon>Cocoseae</taxon>
        <taxon>Elaeidinae</taxon>
        <taxon>Elaeis</taxon>
    </lineage>
</organism>
<dbReference type="InterPro" id="IPR011990">
    <property type="entry name" value="TPR-like_helical_dom_sf"/>
</dbReference>
<feature type="repeat" description="PPR" evidence="2">
    <location>
        <begin position="250"/>
        <end position="280"/>
    </location>
</feature>
<dbReference type="InterPro" id="IPR002885">
    <property type="entry name" value="PPR_rpt"/>
</dbReference>
<evidence type="ECO:0000313" key="3">
    <source>
        <dbReference type="Proteomes" id="UP000504607"/>
    </source>
</evidence>
<dbReference type="PANTHER" id="PTHR47926:SF491">
    <property type="entry name" value="(WILD MALAYSIAN BANANA) HYPOTHETICAL PROTEIN"/>
    <property type="match status" value="1"/>
</dbReference>
<dbReference type="Gene3D" id="1.25.40.10">
    <property type="entry name" value="Tetratricopeptide repeat domain"/>
    <property type="match status" value="3"/>
</dbReference>